<sequence>VELGFKEARPWPENAKFQFWPSCNVILQRKLAIAYAAPIATSLATFLAASSPGMLQGRKLHSNLVWTESKSALFQYFVRSSTSNFASNFSGSFLCFGSSS</sequence>
<reference evidence="1 2" key="1">
    <citation type="journal article" date="2023" name="Plants (Basel)">
        <title>Bridging the Gap: Combining Genomics and Transcriptomics Approaches to Understand Stylosanthes scabra, an Orphan Legume from the Brazilian Caatinga.</title>
        <authorList>
            <person name="Ferreira-Neto J.R.C."/>
            <person name="da Silva M.D."/>
            <person name="Binneck E."/>
            <person name="de Melo N.F."/>
            <person name="da Silva R.H."/>
            <person name="de Melo A.L.T.M."/>
            <person name="Pandolfi V."/>
            <person name="Bustamante F.O."/>
            <person name="Brasileiro-Vidal A.C."/>
            <person name="Benko-Iseppon A.M."/>
        </authorList>
    </citation>
    <scope>NUCLEOTIDE SEQUENCE [LARGE SCALE GENOMIC DNA]</scope>
    <source>
        <tissue evidence="1">Leaves</tissue>
    </source>
</reference>
<evidence type="ECO:0000313" key="1">
    <source>
        <dbReference type="EMBL" id="MED6214512.1"/>
    </source>
</evidence>
<comment type="caution">
    <text evidence="1">The sequence shown here is derived from an EMBL/GenBank/DDBJ whole genome shotgun (WGS) entry which is preliminary data.</text>
</comment>
<proteinExistence type="predicted"/>
<organism evidence="1 2">
    <name type="scientific">Stylosanthes scabra</name>
    <dbReference type="NCBI Taxonomy" id="79078"/>
    <lineage>
        <taxon>Eukaryota</taxon>
        <taxon>Viridiplantae</taxon>
        <taxon>Streptophyta</taxon>
        <taxon>Embryophyta</taxon>
        <taxon>Tracheophyta</taxon>
        <taxon>Spermatophyta</taxon>
        <taxon>Magnoliopsida</taxon>
        <taxon>eudicotyledons</taxon>
        <taxon>Gunneridae</taxon>
        <taxon>Pentapetalae</taxon>
        <taxon>rosids</taxon>
        <taxon>fabids</taxon>
        <taxon>Fabales</taxon>
        <taxon>Fabaceae</taxon>
        <taxon>Papilionoideae</taxon>
        <taxon>50 kb inversion clade</taxon>
        <taxon>dalbergioids sensu lato</taxon>
        <taxon>Dalbergieae</taxon>
        <taxon>Pterocarpus clade</taxon>
        <taxon>Stylosanthes</taxon>
    </lineage>
</organism>
<keyword evidence="2" id="KW-1185">Reference proteome</keyword>
<gene>
    <name evidence="1" type="ORF">PIB30_103711</name>
</gene>
<name>A0ABU6YVU9_9FABA</name>
<feature type="non-terminal residue" evidence="1">
    <location>
        <position position="1"/>
    </location>
</feature>
<accession>A0ABU6YVU9</accession>
<dbReference type="Proteomes" id="UP001341840">
    <property type="component" value="Unassembled WGS sequence"/>
</dbReference>
<evidence type="ECO:0000313" key="2">
    <source>
        <dbReference type="Proteomes" id="UP001341840"/>
    </source>
</evidence>
<dbReference type="EMBL" id="JASCZI010245081">
    <property type="protein sequence ID" value="MED6214512.1"/>
    <property type="molecule type" value="Genomic_DNA"/>
</dbReference>
<protein>
    <submittedName>
        <fullName evidence="1">Uncharacterized protein</fullName>
    </submittedName>
</protein>